<proteinExistence type="predicted"/>
<sequence>MRFRGSGPAGCREVQKNRTLAVRFFFARVLRIRIRLLKLRSGSQTFVGYRLHADTITPCRLRQAVCQGDALRVSGPVRTREE</sequence>
<gene>
    <name evidence="1" type="ORF">CO2235_30045</name>
</gene>
<accession>A0A375G9C8</accession>
<reference evidence="1" key="1">
    <citation type="submission" date="2018-01" db="EMBL/GenBank/DDBJ databases">
        <authorList>
            <person name="Clerissi C."/>
        </authorList>
    </citation>
    <scope>NUCLEOTIDE SEQUENCE</scope>
    <source>
        <strain evidence="1">Cupriavidus oxalaticus LMG 2235</strain>
    </source>
</reference>
<name>A0A375G9C8_9BURK</name>
<dbReference type="Proteomes" id="UP000256862">
    <property type="component" value="Chromosome CO2235"/>
</dbReference>
<dbReference type="EMBL" id="OGUS01000125">
    <property type="protein sequence ID" value="SPC16103.1"/>
    <property type="molecule type" value="Genomic_DNA"/>
</dbReference>
<evidence type="ECO:0000313" key="1">
    <source>
        <dbReference type="EMBL" id="SPC16103.1"/>
    </source>
</evidence>
<protein>
    <submittedName>
        <fullName evidence="1">Uncharacterized protein</fullName>
    </submittedName>
</protein>
<comment type="caution">
    <text evidence="1">The sequence shown here is derived from an EMBL/GenBank/DDBJ whole genome shotgun (WGS) entry which is preliminary data.</text>
</comment>
<dbReference type="AlphaFoldDB" id="A0A375G9C8"/>
<organism evidence="1">
    <name type="scientific">Cupriavidus oxalaticus</name>
    <dbReference type="NCBI Taxonomy" id="96344"/>
    <lineage>
        <taxon>Bacteria</taxon>
        <taxon>Pseudomonadati</taxon>
        <taxon>Pseudomonadota</taxon>
        <taxon>Betaproteobacteria</taxon>
        <taxon>Burkholderiales</taxon>
        <taxon>Burkholderiaceae</taxon>
        <taxon>Cupriavidus</taxon>
    </lineage>
</organism>